<gene>
    <name evidence="3" type="ORF">HGUI_00721</name>
</gene>
<accession>A0A1L0CJJ8</accession>
<proteinExistence type="predicted"/>
<evidence type="ECO:0000256" key="1">
    <source>
        <dbReference type="SAM" id="Phobius"/>
    </source>
</evidence>
<keyword evidence="1" id="KW-0812">Transmembrane</keyword>
<dbReference type="Proteomes" id="UP000183365">
    <property type="component" value="Unassembled WGS sequence"/>
</dbReference>
<dbReference type="InterPro" id="IPR003034">
    <property type="entry name" value="SAP_dom"/>
</dbReference>
<keyword evidence="1" id="KW-0472">Membrane</keyword>
<keyword evidence="1" id="KW-1133">Transmembrane helix</keyword>
<dbReference type="AlphaFoldDB" id="A0A1L0CJJ8"/>
<evidence type="ECO:0000313" key="4">
    <source>
        <dbReference type="Proteomes" id="UP000183365"/>
    </source>
</evidence>
<evidence type="ECO:0000313" key="3">
    <source>
        <dbReference type="EMBL" id="SGZ38521.1"/>
    </source>
</evidence>
<name>A0A1L0CJJ8_9ASCO</name>
<dbReference type="Pfam" id="PF02037">
    <property type="entry name" value="SAP"/>
    <property type="match status" value="1"/>
</dbReference>
<dbReference type="OrthoDB" id="10248551at2759"/>
<feature type="transmembrane region" description="Helical" evidence="1">
    <location>
        <begin position="277"/>
        <end position="296"/>
    </location>
</feature>
<dbReference type="Gene3D" id="1.10.720.30">
    <property type="entry name" value="SAP domain"/>
    <property type="match status" value="1"/>
</dbReference>
<dbReference type="EMBL" id="FQNF01000008">
    <property type="protein sequence ID" value="SGZ38521.1"/>
    <property type="molecule type" value="Genomic_DNA"/>
</dbReference>
<keyword evidence="4" id="KW-1185">Reference proteome</keyword>
<dbReference type="VEuPathDB" id="FungiDB:HGUI_00721"/>
<dbReference type="SMART" id="SM00513">
    <property type="entry name" value="SAP"/>
    <property type="match status" value="1"/>
</dbReference>
<evidence type="ECO:0000259" key="2">
    <source>
        <dbReference type="PROSITE" id="PS50800"/>
    </source>
</evidence>
<reference evidence="4" key="1">
    <citation type="submission" date="2016-11" db="EMBL/GenBank/DDBJ databases">
        <authorList>
            <person name="Guldener U."/>
        </authorList>
    </citation>
    <scope>NUCLEOTIDE SEQUENCE [LARGE SCALE GENOMIC DNA]</scope>
</reference>
<protein>
    <recommendedName>
        <fullName evidence="2">SAP domain-containing protein</fullName>
    </recommendedName>
</protein>
<sequence length="297" mass="34047">MYKTLKPKSTSTITPNALFSTKSTNNILHQELTRYKTSSFKLNSNDFSTSLKLFKRYVQSTTKKDTLNYILQNKINQKQNKMKEDLSKLTVKSLRNQLRLYNLKVSGNKPELIERLTNYNLNHNNSTINATSHPNETKLFNEIKKSIKKSGKTDDCKTNVKKQENGNTKVKVKLIKTNSNLFLTKETANKKPELAGVDIKKFSIDKPAKIVEKKLKTTKSKSTKEKSELSNENINVSDVLTNEKSSVCFPIKSELHNYKEIRFEDLPDYNLRSKEKAIIFSIVLLSTLWITFGVGIL</sequence>
<organism evidence="3 4">
    <name type="scientific">Hanseniaspora guilliermondii</name>
    <dbReference type="NCBI Taxonomy" id="56406"/>
    <lineage>
        <taxon>Eukaryota</taxon>
        <taxon>Fungi</taxon>
        <taxon>Dikarya</taxon>
        <taxon>Ascomycota</taxon>
        <taxon>Saccharomycotina</taxon>
        <taxon>Saccharomycetes</taxon>
        <taxon>Saccharomycodales</taxon>
        <taxon>Saccharomycodaceae</taxon>
        <taxon>Hanseniaspora</taxon>
    </lineage>
</organism>
<dbReference type="SUPFAM" id="SSF68906">
    <property type="entry name" value="SAP domain"/>
    <property type="match status" value="1"/>
</dbReference>
<dbReference type="InterPro" id="IPR036361">
    <property type="entry name" value="SAP_dom_sf"/>
</dbReference>
<feature type="domain" description="SAP" evidence="2">
    <location>
        <begin position="86"/>
        <end position="120"/>
    </location>
</feature>
<dbReference type="PROSITE" id="PS50800">
    <property type="entry name" value="SAP"/>
    <property type="match status" value="1"/>
</dbReference>